<organism evidence="2">
    <name type="scientific">Mus musculus</name>
    <name type="common">Mouse</name>
    <dbReference type="NCBI Taxonomy" id="10090"/>
    <lineage>
        <taxon>Eukaryota</taxon>
        <taxon>Metazoa</taxon>
        <taxon>Chordata</taxon>
        <taxon>Craniata</taxon>
        <taxon>Vertebrata</taxon>
        <taxon>Euteleostomi</taxon>
        <taxon>Mammalia</taxon>
        <taxon>Eutheria</taxon>
        <taxon>Euarchontoglires</taxon>
        <taxon>Glires</taxon>
        <taxon>Rodentia</taxon>
        <taxon>Myomorpha</taxon>
        <taxon>Muroidea</taxon>
        <taxon>Muridae</taxon>
        <taxon>Murinae</taxon>
        <taxon>Mus</taxon>
        <taxon>Mus</taxon>
    </lineage>
</organism>
<protein>
    <submittedName>
        <fullName evidence="2">ENSMUSG00000050599 protein</fullName>
    </submittedName>
</protein>
<dbReference type="AlphaFoldDB" id="Q99M62"/>
<dbReference type="MGI" id="MGI:3704411">
    <property type="gene designation" value="BC001981"/>
</dbReference>
<reference evidence="2" key="1">
    <citation type="journal article" date="2004" name="Genome Res.">
        <title>The status, quality, and expansion of the NIH full-length cDNA project: the Mammalian Gene Collection (MGC).</title>
        <authorList>
            <consortium name="The MGC Project Team"/>
            <person name="Gerhard D.S."/>
            <person name="Wagner L."/>
            <person name="Feingold E.A."/>
            <person name="Shenmen C.M."/>
            <person name="Grouse L.H."/>
            <person name="Schuler G."/>
            <person name="Klein S.L."/>
            <person name="Old S."/>
            <person name="Rasooly R."/>
            <person name="Good P."/>
            <person name="Guyer M."/>
            <person name="Peck A.M."/>
            <person name="Derge J.G."/>
            <person name="Lipman D."/>
            <person name="Collins F.S."/>
            <person name="Jang W."/>
            <person name="Sherry S."/>
            <person name="Feolo M."/>
            <person name="Misquitta L."/>
            <person name="Lee E."/>
            <person name="Rotmistrovsky K."/>
            <person name="Greenhut S.F."/>
            <person name="Schaefer C.F."/>
            <person name="Buetow K."/>
            <person name="Bonner T.I."/>
            <person name="Haussler D."/>
            <person name="Kent J."/>
            <person name="Kiekhaus M."/>
            <person name="Furey T."/>
            <person name="Brent M."/>
            <person name="Prange C."/>
            <person name="Schreiber K."/>
            <person name="Shapiro N."/>
            <person name="Bhat N.K."/>
            <person name="Hopkins R.F."/>
            <person name="Hsie F."/>
            <person name="Driscoll T."/>
            <person name="Soares M.B."/>
            <person name="Casavant T.L."/>
            <person name="Scheetz T.E."/>
            <person name="Brown-stein M.J."/>
            <person name="Usdin T.B."/>
            <person name="Toshiyuki S."/>
            <person name="Carninci P."/>
            <person name="Piao Y."/>
            <person name="Dudekula D.B."/>
            <person name="Ko M.S."/>
            <person name="Kawakami K."/>
            <person name="Suzuki Y."/>
            <person name="Sugano S."/>
            <person name="Gruber C.E."/>
            <person name="Smith M.R."/>
            <person name="Simmons B."/>
            <person name="Moore T."/>
            <person name="Waterman R."/>
            <person name="Johnson S.L."/>
            <person name="Ruan Y."/>
            <person name="Wei C.L."/>
            <person name="Mathavan S."/>
            <person name="Gunaratne P.H."/>
            <person name="Wu J."/>
            <person name="Garcia A.M."/>
            <person name="Hulyk S.W."/>
            <person name="Fuh E."/>
            <person name="Yuan Y."/>
            <person name="Sneed A."/>
            <person name="Kowis C."/>
            <person name="Hodgson A."/>
            <person name="Muzny D.M."/>
            <person name="McPherson J."/>
            <person name="Gibbs R.A."/>
            <person name="Fahey J."/>
            <person name="Helton E."/>
            <person name="Ketteman M."/>
            <person name="Madan A."/>
            <person name="Rodrigues S."/>
            <person name="Sanchez A."/>
            <person name="Whiting M."/>
            <person name="Madari A."/>
            <person name="Young A.C."/>
            <person name="Wetherby K.D."/>
            <person name="Granite S.J."/>
            <person name="Kwong P.N."/>
            <person name="Brinkley C.P."/>
            <person name="Pearson R.L."/>
            <person name="Bouffard G.G."/>
            <person name="Blakesly R.W."/>
            <person name="Green E.D."/>
            <person name="Dickson M.C."/>
            <person name="Rodriguez A.C."/>
            <person name="Grimwood J."/>
            <person name="Schmutz J."/>
            <person name="Myers R.M."/>
            <person name="Butterfield Y.S."/>
            <person name="Griffith M."/>
            <person name="Griffith O.L."/>
            <person name="Krzywinski M.I."/>
            <person name="Liao N."/>
            <person name="Morin R."/>
            <person name="Morrin R."/>
            <person name="Palmquist D."/>
            <person name="Petrescu A.S."/>
            <person name="Skalska U."/>
            <person name="Smailus D.E."/>
            <person name="Stott J.M."/>
            <person name="Schnerch A."/>
            <person name="Schein J.E."/>
            <person name="Jones S.J."/>
            <person name="Holt R.A."/>
            <person name="Baross A."/>
            <person name="Marra M.A."/>
            <person name="Clifton S."/>
            <person name="Makowski K.A."/>
            <person name="Bosak S."/>
            <person name="Malek J."/>
        </authorList>
    </citation>
    <scope>NUCLEOTIDE SEQUENCE [LARGE SCALE MRNA]</scope>
    <source>
        <strain evidence="2">Mix FVB/N</strain>
        <tissue evidence="2">Mammary tumor. WAP-TGF alpha model. 7 months old</tissue>
    </source>
</reference>
<feature type="region of interest" description="Disordered" evidence="1">
    <location>
        <begin position="9"/>
        <end position="46"/>
    </location>
</feature>
<feature type="compositionally biased region" description="Low complexity" evidence="1">
    <location>
        <begin position="9"/>
        <end position="22"/>
    </location>
</feature>
<gene>
    <name evidence="3" type="primary">BC001981</name>
    <name evidence="3" type="synonym">Serf1</name>
</gene>
<sequence>WRLRLFLLPASSRSSPGRSAPSLPEPPRLSNRPQTHGPCCPPAGDWKTATWRSKRRLCTLSRCRRALKKAEPHKGPRCGDASLGQPAAPPTDPQQPRRGR</sequence>
<name>Q99M62_MOUSE</name>
<proteinExistence type="evidence at transcript level"/>
<evidence type="ECO:0000256" key="1">
    <source>
        <dbReference type="SAM" id="MobiDB-lite"/>
    </source>
</evidence>
<dbReference type="AGR" id="MGI:3704411"/>
<accession>Q99M62</accession>
<evidence type="ECO:0000313" key="2">
    <source>
        <dbReference type="EMBL" id="AAH01981.1"/>
    </source>
</evidence>
<dbReference type="EMBL" id="BC001981">
    <property type="protein sequence ID" value="AAH01981.1"/>
    <property type="molecule type" value="mRNA"/>
</dbReference>
<feature type="non-terminal residue" evidence="2">
    <location>
        <position position="1"/>
    </location>
</feature>
<evidence type="ECO:0000313" key="3">
    <source>
        <dbReference type="MGI" id="MGI:3704411"/>
    </source>
</evidence>
<feature type="region of interest" description="Disordered" evidence="1">
    <location>
        <begin position="66"/>
        <end position="100"/>
    </location>
</feature>